<evidence type="ECO:0000256" key="8">
    <source>
        <dbReference type="SAM" id="Phobius"/>
    </source>
</evidence>
<evidence type="ECO:0000256" key="4">
    <source>
        <dbReference type="ARBA" id="ARBA00022679"/>
    </source>
</evidence>
<evidence type="ECO:0000259" key="9">
    <source>
        <dbReference type="Pfam" id="PF13231"/>
    </source>
</evidence>
<feature type="transmembrane region" description="Helical" evidence="8">
    <location>
        <begin position="20"/>
        <end position="40"/>
    </location>
</feature>
<dbReference type="Proteomes" id="UP000647241">
    <property type="component" value="Unassembled WGS sequence"/>
</dbReference>
<keyword evidence="2" id="KW-1003">Cell membrane</keyword>
<keyword evidence="5 8" id="KW-0812">Transmembrane</keyword>
<dbReference type="EMBL" id="BMGT01000003">
    <property type="protein sequence ID" value="GGG82486.1"/>
    <property type="molecule type" value="Genomic_DNA"/>
</dbReference>
<feature type="transmembrane region" description="Helical" evidence="8">
    <location>
        <begin position="120"/>
        <end position="139"/>
    </location>
</feature>
<keyword evidence="6 8" id="KW-1133">Transmembrane helix</keyword>
<comment type="caution">
    <text evidence="10">The sequence shown here is derived from an EMBL/GenBank/DDBJ whole genome shotgun (WGS) entry which is preliminary data.</text>
</comment>
<dbReference type="GO" id="GO:0016763">
    <property type="term" value="F:pentosyltransferase activity"/>
    <property type="evidence" value="ECO:0007669"/>
    <property type="project" value="TreeGrafter"/>
</dbReference>
<comment type="subcellular location">
    <subcellularLocation>
        <location evidence="1">Cell membrane</location>
        <topology evidence="1">Multi-pass membrane protein</topology>
    </subcellularLocation>
</comment>
<keyword evidence="3" id="KW-0328">Glycosyltransferase</keyword>
<reference evidence="10" key="1">
    <citation type="journal article" date="2014" name="Int. J. Syst. Evol. Microbiol.">
        <title>Complete genome sequence of Corynebacterium casei LMG S-19264T (=DSM 44701T), isolated from a smear-ripened cheese.</title>
        <authorList>
            <consortium name="US DOE Joint Genome Institute (JGI-PGF)"/>
            <person name="Walter F."/>
            <person name="Albersmeier A."/>
            <person name="Kalinowski J."/>
            <person name="Ruckert C."/>
        </authorList>
    </citation>
    <scope>NUCLEOTIDE SEQUENCE</scope>
    <source>
        <strain evidence="10">CGMCC 1.12997</strain>
    </source>
</reference>
<organism evidence="10 11">
    <name type="scientific">Edaphobacter dinghuensis</name>
    <dbReference type="NCBI Taxonomy" id="1560005"/>
    <lineage>
        <taxon>Bacteria</taxon>
        <taxon>Pseudomonadati</taxon>
        <taxon>Acidobacteriota</taxon>
        <taxon>Terriglobia</taxon>
        <taxon>Terriglobales</taxon>
        <taxon>Acidobacteriaceae</taxon>
        <taxon>Edaphobacter</taxon>
    </lineage>
</organism>
<evidence type="ECO:0000256" key="6">
    <source>
        <dbReference type="ARBA" id="ARBA00022989"/>
    </source>
</evidence>
<feature type="transmembrane region" description="Helical" evidence="8">
    <location>
        <begin position="283"/>
        <end position="301"/>
    </location>
</feature>
<dbReference type="PANTHER" id="PTHR33908">
    <property type="entry name" value="MANNOSYLTRANSFERASE YKCB-RELATED"/>
    <property type="match status" value="1"/>
</dbReference>
<evidence type="ECO:0000256" key="7">
    <source>
        <dbReference type="ARBA" id="ARBA00023136"/>
    </source>
</evidence>
<dbReference type="PANTHER" id="PTHR33908:SF11">
    <property type="entry name" value="MEMBRANE PROTEIN"/>
    <property type="match status" value="1"/>
</dbReference>
<feature type="transmembrane region" description="Helical" evidence="8">
    <location>
        <begin position="339"/>
        <end position="355"/>
    </location>
</feature>
<feature type="transmembrane region" description="Helical" evidence="8">
    <location>
        <begin position="145"/>
        <end position="164"/>
    </location>
</feature>
<dbReference type="AlphaFoldDB" id="A0A917HKM5"/>
<feature type="transmembrane region" description="Helical" evidence="8">
    <location>
        <begin position="313"/>
        <end position="333"/>
    </location>
</feature>
<name>A0A917HKM5_9BACT</name>
<dbReference type="GO" id="GO:0005886">
    <property type="term" value="C:plasma membrane"/>
    <property type="evidence" value="ECO:0007669"/>
    <property type="project" value="UniProtKB-SubCell"/>
</dbReference>
<evidence type="ECO:0000256" key="3">
    <source>
        <dbReference type="ARBA" id="ARBA00022676"/>
    </source>
</evidence>
<evidence type="ECO:0000256" key="1">
    <source>
        <dbReference type="ARBA" id="ARBA00004651"/>
    </source>
</evidence>
<evidence type="ECO:0000313" key="11">
    <source>
        <dbReference type="Proteomes" id="UP000647241"/>
    </source>
</evidence>
<feature type="transmembrane region" description="Helical" evidence="8">
    <location>
        <begin position="221"/>
        <end position="240"/>
    </location>
</feature>
<accession>A0A917HKM5</accession>
<proteinExistence type="predicted"/>
<dbReference type="InterPro" id="IPR050297">
    <property type="entry name" value="LipidA_mod_glycosyltrf_83"/>
</dbReference>
<dbReference type="RefSeq" id="WP_229739315.1">
    <property type="nucleotide sequence ID" value="NZ_BMGT01000003.1"/>
</dbReference>
<evidence type="ECO:0000256" key="5">
    <source>
        <dbReference type="ARBA" id="ARBA00022692"/>
    </source>
</evidence>
<feature type="domain" description="Glycosyltransferase RgtA/B/C/D-like" evidence="9">
    <location>
        <begin position="76"/>
        <end position="237"/>
    </location>
</feature>
<evidence type="ECO:0000313" key="10">
    <source>
        <dbReference type="EMBL" id="GGG82486.1"/>
    </source>
</evidence>
<protein>
    <recommendedName>
        <fullName evidence="9">Glycosyltransferase RgtA/B/C/D-like domain-containing protein</fullName>
    </recommendedName>
</protein>
<dbReference type="GO" id="GO:0009103">
    <property type="term" value="P:lipopolysaccharide biosynthetic process"/>
    <property type="evidence" value="ECO:0007669"/>
    <property type="project" value="UniProtKB-ARBA"/>
</dbReference>
<keyword evidence="11" id="KW-1185">Reference proteome</keyword>
<keyword evidence="4" id="KW-0808">Transferase</keyword>
<sequence length="539" mass="60061">MRTPEKFSGARPGNSAPGDIPLWMLFPLFFAAVYLSHLTLLRLPYFWDEGGYYIPAAWDFFRTGSLIPQTTVTNAHPPLPSILLAAWWHLSGFVVSGTRTLVCIVSASALLGVYKLTRTLAGATAAAVVTVLTAIYPIWFAQSTLAHADIFAAAFTLWGLAFYFDRDDSDQSTTKNQILASVMFALSVLSKETAIITPAALALWEAILFLQSRAANKRQSLGWLAALLFPIAPLVAWYAYHYHRTGFIFGNPEFLRYNATANLSAYRIALCLWHRFLHLTTHMNMFVPVVATVAVFLIPLASPTAPQAIRKPAIKAIAVILLANWIAFSILGGALLTRYLLPMYPLVLLICVSIWRRHLRQWWLIAALSAAAFLSGIWINPPYAFAPEDNLTYRDMIVLHQQAVHFIEHNYPQATVLTAWPATSELSRPEIGYTHHSIKTVAIPNFSIDEMQKAAADPGAYDTAFIFSTKWEPPPGTINLSKPNESEDAKFFDFHHDMHPAAAAALLHGEVVWQAHRKGEWAAVLRFPRIVDASLRLPR</sequence>
<keyword evidence="7 8" id="KW-0472">Membrane</keyword>
<gene>
    <name evidence="10" type="ORF">GCM10011585_27570</name>
</gene>
<evidence type="ECO:0000256" key="2">
    <source>
        <dbReference type="ARBA" id="ARBA00022475"/>
    </source>
</evidence>
<reference evidence="10" key="2">
    <citation type="submission" date="2020-09" db="EMBL/GenBank/DDBJ databases">
        <authorList>
            <person name="Sun Q."/>
            <person name="Zhou Y."/>
        </authorList>
    </citation>
    <scope>NUCLEOTIDE SEQUENCE</scope>
    <source>
        <strain evidence="10">CGMCC 1.12997</strain>
    </source>
</reference>
<feature type="transmembrane region" description="Helical" evidence="8">
    <location>
        <begin position="362"/>
        <end position="379"/>
    </location>
</feature>
<feature type="transmembrane region" description="Helical" evidence="8">
    <location>
        <begin position="86"/>
        <end position="113"/>
    </location>
</feature>
<dbReference type="InterPro" id="IPR038731">
    <property type="entry name" value="RgtA/B/C-like"/>
</dbReference>
<dbReference type="Pfam" id="PF13231">
    <property type="entry name" value="PMT_2"/>
    <property type="match status" value="1"/>
</dbReference>